<organism evidence="1 2">
    <name type="scientific">Megaselia scalaris</name>
    <name type="common">Humpbacked fly</name>
    <name type="synonym">Phora scalaris</name>
    <dbReference type="NCBI Taxonomy" id="36166"/>
    <lineage>
        <taxon>Eukaryota</taxon>
        <taxon>Metazoa</taxon>
        <taxon>Ecdysozoa</taxon>
        <taxon>Arthropoda</taxon>
        <taxon>Hexapoda</taxon>
        <taxon>Insecta</taxon>
        <taxon>Pterygota</taxon>
        <taxon>Neoptera</taxon>
        <taxon>Endopterygota</taxon>
        <taxon>Diptera</taxon>
        <taxon>Brachycera</taxon>
        <taxon>Muscomorpha</taxon>
        <taxon>Platypezoidea</taxon>
        <taxon>Phoridae</taxon>
        <taxon>Megaseliini</taxon>
        <taxon>Megaselia</taxon>
    </lineage>
</organism>
<reference evidence="2" key="1">
    <citation type="submission" date="2013-02" db="EMBL/GenBank/DDBJ databases">
        <authorList>
            <person name="Hughes D."/>
        </authorList>
    </citation>
    <scope>NUCLEOTIDE SEQUENCE</scope>
    <source>
        <strain>Durham</strain>
        <strain evidence="2">NC isolate 2 -- Noor lab</strain>
    </source>
</reference>
<dbReference type="Proteomes" id="UP000015102">
    <property type="component" value="Unassembled WGS sequence"/>
</dbReference>
<name>T1GAJ1_MEGSC</name>
<proteinExistence type="predicted"/>
<dbReference type="EMBL" id="CAQQ02393162">
    <property type="status" value="NOT_ANNOTATED_CDS"/>
    <property type="molecule type" value="Genomic_DNA"/>
</dbReference>
<evidence type="ECO:0000313" key="2">
    <source>
        <dbReference type="Proteomes" id="UP000015102"/>
    </source>
</evidence>
<dbReference type="HOGENOM" id="CLU_2742938_0_0_1"/>
<keyword evidence="2" id="KW-1185">Reference proteome</keyword>
<accession>T1GAJ1</accession>
<dbReference type="EnsemblMetazoa" id="MESCA000248-RA">
    <property type="protein sequence ID" value="MESCA000248-PA"/>
    <property type="gene ID" value="MESCA000248"/>
</dbReference>
<reference evidence="1" key="2">
    <citation type="submission" date="2015-06" db="UniProtKB">
        <authorList>
            <consortium name="EnsemblMetazoa"/>
        </authorList>
    </citation>
    <scope>IDENTIFICATION</scope>
</reference>
<dbReference type="AlphaFoldDB" id="T1GAJ1"/>
<evidence type="ECO:0000313" key="1">
    <source>
        <dbReference type="EnsemblMetazoa" id="MESCA000248-PA"/>
    </source>
</evidence>
<protein>
    <submittedName>
        <fullName evidence="1">Uncharacterized protein</fullName>
    </submittedName>
</protein>
<sequence>MSKIQKNLTLCEGRGAQVDMSGMVRILLFKKIVDSTRHRLQTEQVVKDGSGKPEFLRGTGFSYCISIIMLL</sequence>